<keyword evidence="5 8" id="KW-0812">Transmembrane</keyword>
<feature type="transmembrane region" description="Helical" evidence="8">
    <location>
        <begin position="85"/>
        <end position="102"/>
    </location>
</feature>
<keyword evidence="6 8" id="KW-1133">Transmembrane helix</keyword>
<dbReference type="AlphaFoldDB" id="A0A2M9G3R3"/>
<evidence type="ECO:0000256" key="6">
    <source>
        <dbReference type="ARBA" id="ARBA00022989"/>
    </source>
</evidence>
<gene>
    <name evidence="9" type="ORF">CVT23_07735</name>
</gene>
<name>A0A2M9G3R3_9PROT</name>
<feature type="transmembrane region" description="Helical" evidence="8">
    <location>
        <begin position="29"/>
        <end position="48"/>
    </location>
</feature>
<dbReference type="EMBL" id="PHIG01000029">
    <property type="protein sequence ID" value="PJK30355.1"/>
    <property type="molecule type" value="Genomic_DNA"/>
</dbReference>
<dbReference type="InterPro" id="IPR002781">
    <property type="entry name" value="TM_pro_TauE-like"/>
</dbReference>
<keyword evidence="10" id="KW-1185">Reference proteome</keyword>
<evidence type="ECO:0000256" key="1">
    <source>
        <dbReference type="ARBA" id="ARBA00004651"/>
    </source>
</evidence>
<dbReference type="PANTHER" id="PTHR30269">
    <property type="entry name" value="TRANSMEMBRANE PROTEIN YFCA"/>
    <property type="match status" value="1"/>
</dbReference>
<keyword evidence="7 8" id="KW-0472">Membrane</keyword>
<comment type="subcellular location">
    <subcellularLocation>
        <location evidence="1 8">Cell membrane</location>
        <topology evidence="1 8">Multi-pass membrane protein</topology>
    </subcellularLocation>
</comment>
<proteinExistence type="inferred from homology"/>
<evidence type="ECO:0000256" key="5">
    <source>
        <dbReference type="ARBA" id="ARBA00022692"/>
    </source>
</evidence>
<evidence type="ECO:0000256" key="7">
    <source>
        <dbReference type="ARBA" id="ARBA00023136"/>
    </source>
</evidence>
<comment type="caution">
    <text evidence="9">The sequence shown here is derived from an EMBL/GenBank/DDBJ whole genome shotgun (WGS) entry which is preliminary data.</text>
</comment>
<dbReference type="PANTHER" id="PTHR30269:SF37">
    <property type="entry name" value="MEMBRANE TRANSPORTER PROTEIN"/>
    <property type="match status" value="1"/>
</dbReference>
<dbReference type="OrthoDB" id="7028171at2"/>
<protein>
    <recommendedName>
        <fullName evidence="8">Probable membrane transporter protein</fullName>
    </recommendedName>
</protein>
<dbReference type="GO" id="GO:0005886">
    <property type="term" value="C:plasma membrane"/>
    <property type="evidence" value="ECO:0007669"/>
    <property type="project" value="UniProtKB-SubCell"/>
</dbReference>
<sequence length="237" mass="25881">MLTGISKGGFGAGIGIVAVPTLSLVVPPLQAVAIMLPILCLMDIFGVWSYRRDWSRKLMLYLAPGALLGIGIGTALAGWVDEHMIRLIIGTIAVLFSLNYWLGGRRRDEARPENPVRGVFWSAVSGFTSFIGHAGGPPLQVYLLPLKLNKTVFVGTTTVFFMAVNYAKLVPYGYLGLLTEENLMTALVLAPICPLAMLSGVWLHHRIPERPFYLICYVFVFLVGLKLLRDGVTGVFG</sequence>
<accession>A0A2M9G3R3</accession>
<evidence type="ECO:0000256" key="2">
    <source>
        <dbReference type="ARBA" id="ARBA00009142"/>
    </source>
</evidence>
<evidence type="ECO:0000256" key="8">
    <source>
        <dbReference type="RuleBase" id="RU363041"/>
    </source>
</evidence>
<reference evidence="9 10" key="1">
    <citation type="submission" date="2017-11" db="EMBL/GenBank/DDBJ databases">
        <title>Draft genome sequence of Rhizobiales bacterium SY3-13.</title>
        <authorList>
            <person name="Sun C."/>
        </authorList>
    </citation>
    <scope>NUCLEOTIDE SEQUENCE [LARGE SCALE GENOMIC DNA]</scope>
    <source>
        <strain evidence="9 10">SY3-13</strain>
    </source>
</reference>
<evidence type="ECO:0000256" key="4">
    <source>
        <dbReference type="ARBA" id="ARBA00022475"/>
    </source>
</evidence>
<evidence type="ECO:0000313" key="10">
    <source>
        <dbReference type="Proteomes" id="UP000229498"/>
    </source>
</evidence>
<feature type="transmembrane region" description="Helical" evidence="8">
    <location>
        <begin position="211"/>
        <end position="228"/>
    </location>
</feature>
<comment type="similarity">
    <text evidence="2 8">Belongs to the 4-toluene sulfonate uptake permease (TSUP) (TC 2.A.102) family.</text>
</comment>
<evidence type="ECO:0000313" key="9">
    <source>
        <dbReference type="EMBL" id="PJK30355.1"/>
    </source>
</evidence>
<feature type="transmembrane region" description="Helical" evidence="8">
    <location>
        <begin position="152"/>
        <end position="171"/>
    </location>
</feature>
<feature type="transmembrane region" description="Helical" evidence="8">
    <location>
        <begin position="60"/>
        <end position="79"/>
    </location>
</feature>
<evidence type="ECO:0000256" key="3">
    <source>
        <dbReference type="ARBA" id="ARBA00022448"/>
    </source>
</evidence>
<feature type="transmembrane region" description="Helical" evidence="8">
    <location>
        <begin position="183"/>
        <end position="205"/>
    </location>
</feature>
<dbReference type="InterPro" id="IPR052017">
    <property type="entry name" value="TSUP"/>
</dbReference>
<keyword evidence="4 8" id="KW-1003">Cell membrane</keyword>
<dbReference type="Pfam" id="PF01925">
    <property type="entry name" value="TauE"/>
    <property type="match status" value="1"/>
</dbReference>
<organism evidence="9 10">
    <name type="scientific">Minwuia thermotolerans</name>
    <dbReference type="NCBI Taxonomy" id="2056226"/>
    <lineage>
        <taxon>Bacteria</taxon>
        <taxon>Pseudomonadati</taxon>
        <taxon>Pseudomonadota</taxon>
        <taxon>Alphaproteobacteria</taxon>
        <taxon>Minwuiales</taxon>
        <taxon>Minwuiaceae</taxon>
        <taxon>Minwuia</taxon>
    </lineage>
</organism>
<dbReference type="Proteomes" id="UP000229498">
    <property type="component" value="Unassembled WGS sequence"/>
</dbReference>
<keyword evidence="3" id="KW-0813">Transport</keyword>